<name>A0AAV4FUY2_9GAST</name>
<dbReference type="GO" id="GO:0003676">
    <property type="term" value="F:nucleic acid binding"/>
    <property type="evidence" value="ECO:0007669"/>
    <property type="project" value="InterPro"/>
</dbReference>
<keyword evidence="1" id="KW-0732">Signal</keyword>
<reference evidence="2 3" key="1">
    <citation type="journal article" date="2021" name="Elife">
        <title>Chloroplast acquisition without the gene transfer in kleptoplastic sea slugs, Plakobranchus ocellatus.</title>
        <authorList>
            <person name="Maeda T."/>
            <person name="Takahashi S."/>
            <person name="Yoshida T."/>
            <person name="Shimamura S."/>
            <person name="Takaki Y."/>
            <person name="Nagai Y."/>
            <person name="Toyoda A."/>
            <person name="Suzuki Y."/>
            <person name="Arimoto A."/>
            <person name="Ishii H."/>
            <person name="Satoh N."/>
            <person name="Nishiyama T."/>
            <person name="Hasebe M."/>
            <person name="Maruyama T."/>
            <person name="Minagawa J."/>
            <person name="Obokata J."/>
            <person name="Shigenobu S."/>
        </authorList>
    </citation>
    <scope>NUCLEOTIDE SEQUENCE [LARGE SCALE GENOMIC DNA]</scope>
</reference>
<dbReference type="PANTHER" id="PTHR37984:SF8">
    <property type="entry name" value="CCHC-TYPE DOMAIN-CONTAINING PROTEIN"/>
    <property type="match status" value="1"/>
</dbReference>
<evidence type="ECO:0000313" key="3">
    <source>
        <dbReference type="Proteomes" id="UP000762676"/>
    </source>
</evidence>
<keyword evidence="3" id="KW-1185">Reference proteome</keyword>
<dbReference type="InterPro" id="IPR012337">
    <property type="entry name" value="RNaseH-like_sf"/>
</dbReference>
<dbReference type="AlphaFoldDB" id="A0AAV4FUY2"/>
<feature type="chain" id="PRO_5043461507" evidence="1">
    <location>
        <begin position="29"/>
        <end position="131"/>
    </location>
</feature>
<dbReference type="InterPro" id="IPR050951">
    <property type="entry name" value="Retrovirus_Pol_polyprotein"/>
</dbReference>
<dbReference type="Proteomes" id="UP000762676">
    <property type="component" value="Unassembled WGS sequence"/>
</dbReference>
<proteinExistence type="predicted"/>
<gene>
    <name evidence="2" type="ORF">ElyMa_005814700</name>
</gene>
<dbReference type="EMBL" id="BMAT01011674">
    <property type="protein sequence ID" value="GFR77039.1"/>
    <property type="molecule type" value="Genomic_DNA"/>
</dbReference>
<protein>
    <submittedName>
        <fullName evidence="2">Endogenous retrovirus group K member 113 Pol protein-like</fullName>
    </submittedName>
</protein>
<dbReference type="PANTHER" id="PTHR37984">
    <property type="entry name" value="PROTEIN CBG26694"/>
    <property type="match status" value="1"/>
</dbReference>
<evidence type="ECO:0000256" key="1">
    <source>
        <dbReference type="SAM" id="SignalP"/>
    </source>
</evidence>
<comment type="caution">
    <text evidence="2">The sequence shown here is derived from an EMBL/GenBank/DDBJ whole genome shotgun (WGS) entry which is preliminary data.</text>
</comment>
<sequence length="131" mass="14859">MKWKCRNAIISLLLIILQTLQRLTATAAEMVINKPKGHFARFGVSKVAETDFGRQFTPNEFRNFCKGWNFIQISPSRGYLQSDGRAESAVKRVQQIFTANEKQQDHYKALLELRNTPQAMQPSTGLNSATV</sequence>
<accession>A0AAV4FUY2</accession>
<evidence type="ECO:0000313" key="2">
    <source>
        <dbReference type="EMBL" id="GFR77039.1"/>
    </source>
</evidence>
<organism evidence="2 3">
    <name type="scientific">Elysia marginata</name>
    <dbReference type="NCBI Taxonomy" id="1093978"/>
    <lineage>
        <taxon>Eukaryota</taxon>
        <taxon>Metazoa</taxon>
        <taxon>Spiralia</taxon>
        <taxon>Lophotrochozoa</taxon>
        <taxon>Mollusca</taxon>
        <taxon>Gastropoda</taxon>
        <taxon>Heterobranchia</taxon>
        <taxon>Euthyneura</taxon>
        <taxon>Panpulmonata</taxon>
        <taxon>Sacoglossa</taxon>
        <taxon>Placobranchoidea</taxon>
        <taxon>Plakobranchidae</taxon>
        <taxon>Elysia</taxon>
    </lineage>
</organism>
<dbReference type="Gene3D" id="3.30.420.10">
    <property type="entry name" value="Ribonuclease H-like superfamily/Ribonuclease H"/>
    <property type="match status" value="1"/>
</dbReference>
<dbReference type="InterPro" id="IPR036397">
    <property type="entry name" value="RNaseH_sf"/>
</dbReference>
<feature type="signal peptide" evidence="1">
    <location>
        <begin position="1"/>
        <end position="28"/>
    </location>
</feature>
<dbReference type="SUPFAM" id="SSF53098">
    <property type="entry name" value="Ribonuclease H-like"/>
    <property type="match status" value="1"/>
</dbReference>